<dbReference type="InterPro" id="IPR036397">
    <property type="entry name" value="RNaseH_sf"/>
</dbReference>
<dbReference type="InterPro" id="IPR052343">
    <property type="entry name" value="Retrotransposon-Effector_Assoc"/>
</dbReference>
<gene>
    <name evidence="3" type="ORF">FSB_LOCUS59820</name>
</gene>
<feature type="domain" description="RNase H type-1" evidence="2">
    <location>
        <begin position="495"/>
        <end position="577"/>
    </location>
</feature>
<name>A0A2N9J537_FAGSY</name>
<dbReference type="SUPFAM" id="SSF56672">
    <property type="entry name" value="DNA/RNA polymerases"/>
    <property type="match status" value="1"/>
</dbReference>
<accession>A0A2N9J537</accession>
<dbReference type="InterPro" id="IPR002156">
    <property type="entry name" value="RNaseH_domain"/>
</dbReference>
<evidence type="ECO:0008006" key="4">
    <source>
        <dbReference type="Google" id="ProtNLM"/>
    </source>
</evidence>
<dbReference type="Pfam" id="PF00078">
    <property type="entry name" value="RVT_1"/>
    <property type="match status" value="1"/>
</dbReference>
<evidence type="ECO:0000313" key="3">
    <source>
        <dbReference type="EMBL" id="SPD31938.1"/>
    </source>
</evidence>
<dbReference type="InterPro" id="IPR043502">
    <property type="entry name" value="DNA/RNA_pol_sf"/>
</dbReference>
<dbReference type="Gene3D" id="3.30.420.10">
    <property type="entry name" value="Ribonuclease H-like superfamily/Ribonuclease H"/>
    <property type="match status" value="1"/>
</dbReference>
<reference evidence="3" key="1">
    <citation type="submission" date="2018-02" db="EMBL/GenBank/DDBJ databases">
        <authorList>
            <person name="Cohen D.B."/>
            <person name="Kent A.D."/>
        </authorList>
    </citation>
    <scope>NUCLEOTIDE SEQUENCE</scope>
</reference>
<evidence type="ECO:0000259" key="1">
    <source>
        <dbReference type="Pfam" id="PF00078"/>
    </source>
</evidence>
<proteinExistence type="predicted"/>
<dbReference type="GO" id="GO:0004523">
    <property type="term" value="F:RNA-DNA hybrid ribonuclease activity"/>
    <property type="evidence" value="ECO:0007669"/>
    <property type="project" value="InterPro"/>
</dbReference>
<dbReference type="Pfam" id="PF13456">
    <property type="entry name" value="RVT_3"/>
    <property type="match status" value="1"/>
</dbReference>
<evidence type="ECO:0000259" key="2">
    <source>
        <dbReference type="Pfam" id="PF13456"/>
    </source>
</evidence>
<dbReference type="GO" id="GO:0003676">
    <property type="term" value="F:nucleic acid binding"/>
    <property type="evidence" value="ECO:0007669"/>
    <property type="project" value="InterPro"/>
</dbReference>
<dbReference type="PANTHER" id="PTHR46890:SF48">
    <property type="entry name" value="RNA-DIRECTED DNA POLYMERASE"/>
    <property type="match status" value="1"/>
</dbReference>
<organism evidence="3">
    <name type="scientific">Fagus sylvatica</name>
    <name type="common">Beechnut</name>
    <dbReference type="NCBI Taxonomy" id="28930"/>
    <lineage>
        <taxon>Eukaryota</taxon>
        <taxon>Viridiplantae</taxon>
        <taxon>Streptophyta</taxon>
        <taxon>Embryophyta</taxon>
        <taxon>Tracheophyta</taxon>
        <taxon>Spermatophyta</taxon>
        <taxon>Magnoliopsida</taxon>
        <taxon>eudicotyledons</taxon>
        <taxon>Gunneridae</taxon>
        <taxon>Pentapetalae</taxon>
        <taxon>rosids</taxon>
        <taxon>fabids</taxon>
        <taxon>Fagales</taxon>
        <taxon>Fagaceae</taxon>
        <taxon>Fagus</taxon>
    </lineage>
</organism>
<dbReference type="AlphaFoldDB" id="A0A2N9J537"/>
<protein>
    <recommendedName>
        <fullName evidence="4">Reverse transcriptase domain-containing protein</fullName>
    </recommendedName>
</protein>
<feature type="domain" description="Reverse transcriptase" evidence="1">
    <location>
        <begin position="149"/>
        <end position="256"/>
    </location>
</feature>
<dbReference type="PANTHER" id="PTHR46890">
    <property type="entry name" value="NON-LTR RETROLELEMENT REVERSE TRANSCRIPTASE-LIKE PROTEIN-RELATED"/>
    <property type="match status" value="1"/>
</dbReference>
<sequence>MEELLGRLRSLWWRVPTPMFYTVANFPPDLELLINPVITDSDNECLCRIPTPEEIKALLFELNNPKAPGPDGLPALFYKRYWPTVGNTVIDAIQSFFRSGRLLKKIRPMLDKLISLAQSAFIPGRWIAENQLLVHEVLHSFKRKKAVLVNFGFHETFIKWIMECVGSVSSSILINGGKSKHFSPSRGLRQGDPLSPYLFILCQEVLSRIIDREHMAENLSCVKMNVGGPEVTNVMFADDLMLFSKASSRDVLALNSCLEKYCLWFWWCPKKDKGIFCAWKSWDHLCNPKAHGGLGFRKAKKFNEAFIAKLTWLIASKKDSPCLRAFKSKYKVTDSWLKDEPQKNATHTWRAMEKMKTLISKGACFLVGDGLSIDVWKEPWVPWLPNFSPNPKNQSIVTAPLKVAALFDPSSKGWSKTKLVSSNSCLSAHTSIQFASTIDCIWNLQNQAAHSGHGFNLLVIIQQLEARILEHIHSLEDTIPLVENTSHNILRWKAPKLAKAATINWALELAEEEEFKYICIESDAKVCVDALNSHSNAPWVIHAQSSYSVELALHFLFCSLNWVRRDANHMAHALAKAGLSLCLPFSCNVDSLPPSVLEAWNRDLF</sequence>
<dbReference type="EMBL" id="OIVN01006382">
    <property type="protein sequence ID" value="SPD31938.1"/>
    <property type="molecule type" value="Genomic_DNA"/>
</dbReference>
<dbReference type="InterPro" id="IPR000477">
    <property type="entry name" value="RT_dom"/>
</dbReference>